<dbReference type="InterPro" id="IPR050229">
    <property type="entry name" value="GlpE_sulfurtransferase"/>
</dbReference>
<dbReference type="SUPFAM" id="SSF52821">
    <property type="entry name" value="Rhodanese/Cell cycle control phosphatase"/>
    <property type="match status" value="1"/>
</dbReference>
<reference evidence="4" key="1">
    <citation type="submission" date="2017-05" db="EMBL/GenBank/DDBJ databases">
        <authorList>
            <person name="Sharma S."/>
            <person name="Sidhu C."/>
            <person name="Pinnaka A.K."/>
        </authorList>
    </citation>
    <scope>NUCLEOTIDE SEQUENCE [LARGE SCALE GENOMIC DNA]</scope>
    <source>
        <strain evidence="4">AK93</strain>
    </source>
</reference>
<dbReference type="InterPro" id="IPR001763">
    <property type="entry name" value="Rhodanese-like_dom"/>
</dbReference>
<accession>A0A3E0WIS4</accession>
<dbReference type="AlphaFoldDB" id="A0A3E0WIS4"/>
<evidence type="ECO:0000259" key="1">
    <source>
        <dbReference type="PROSITE" id="PS50206"/>
    </source>
</evidence>
<dbReference type="PROSITE" id="PS50987">
    <property type="entry name" value="HTH_ARSR_2"/>
    <property type="match status" value="1"/>
</dbReference>
<dbReference type="InterPro" id="IPR001845">
    <property type="entry name" value="HTH_ArsR_DNA-bd_dom"/>
</dbReference>
<dbReference type="InterPro" id="IPR036873">
    <property type="entry name" value="Rhodanese-like_dom_sf"/>
</dbReference>
<dbReference type="Pfam" id="PF00581">
    <property type="entry name" value="Rhodanese"/>
    <property type="match status" value="1"/>
</dbReference>
<dbReference type="SMART" id="SM00418">
    <property type="entry name" value="HTH_ARSR"/>
    <property type="match status" value="1"/>
</dbReference>
<dbReference type="CDD" id="cd00158">
    <property type="entry name" value="RHOD"/>
    <property type="match status" value="1"/>
</dbReference>
<keyword evidence="4" id="KW-1185">Reference proteome</keyword>
<gene>
    <name evidence="3" type="ORF">CAL65_18905</name>
</gene>
<comment type="caution">
    <text evidence="3">The sequence shown here is derived from an EMBL/GenBank/DDBJ whole genome shotgun (WGS) entry which is preliminary data.</text>
</comment>
<sequence>MTSQQDLLDTLAQVARALGNGHRLALLKRLAQADASVEVLANTAGLTVGNASQHLQQLRRVGLVTATRAGKQVIYRLTDERIVTLMELLRQVAETNLAEMERLVSRLFADDNAGGALEAVSRDELLAGLKRGEVVLLDVRSEDEYEAGHLPEAINIPLTHLEDMLDRLPRDREIVAYCRGPYCTLSHQAVQRLRQLGYQVKRFEEGYPEWKAAGLPVTGQASRS</sequence>
<evidence type="ECO:0000313" key="3">
    <source>
        <dbReference type="EMBL" id="RFA32678.1"/>
    </source>
</evidence>
<organism evidence="3 4">
    <name type="scientific">Alkalilimnicola ehrlichii</name>
    <dbReference type="NCBI Taxonomy" id="351052"/>
    <lineage>
        <taxon>Bacteria</taxon>
        <taxon>Pseudomonadati</taxon>
        <taxon>Pseudomonadota</taxon>
        <taxon>Gammaproteobacteria</taxon>
        <taxon>Chromatiales</taxon>
        <taxon>Ectothiorhodospiraceae</taxon>
        <taxon>Alkalilimnicola</taxon>
    </lineage>
</organism>
<feature type="domain" description="Rhodanese" evidence="1">
    <location>
        <begin position="130"/>
        <end position="219"/>
    </location>
</feature>
<name>A0A3E0WIS4_9GAMM</name>
<dbReference type="CDD" id="cd00090">
    <property type="entry name" value="HTH_ARSR"/>
    <property type="match status" value="1"/>
</dbReference>
<dbReference type="OrthoDB" id="9814704at2"/>
<dbReference type="Gene3D" id="1.10.10.10">
    <property type="entry name" value="Winged helix-like DNA-binding domain superfamily/Winged helix DNA-binding domain"/>
    <property type="match status" value="1"/>
</dbReference>
<dbReference type="InterPro" id="IPR036390">
    <property type="entry name" value="WH_DNA-bd_sf"/>
</dbReference>
<dbReference type="Proteomes" id="UP000256763">
    <property type="component" value="Unassembled WGS sequence"/>
</dbReference>
<dbReference type="InterPro" id="IPR011991">
    <property type="entry name" value="ArsR-like_HTH"/>
</dbReference>
<dbReference type="GO" id="GO:0003700">
    <property type="term" value="F:DNA-binding transcription factor activity"/>
    <property type="evidence" value="ECO:0007669"/>
    <property type="project" value="InterPro"/>
</dbReference>
<evidence type="ECO:0000259" key="2">
    <source>
        <dbReference type="PROSITE" id="PS50987"/>
    </source>
</evidence>
<dbReference type="Gene3D" id="3.40.250.10">
    <property type="entry name" value="Rhodanese-like domain"/>
    <property type="match status" value="1"/>
</dbReference>
<dbReference type="Pfam" id="PF12840">
    <property type="entry name" value="HTH_20"/>
    <property type="match status" value="1"/>
</dbReference>
<dbReference type="SUPFAM" id="SSF46785">
    <property type="entry name" value="Winged helix' DNA-binding domain"/>
    <property type="match status" value="1"/>
</dbReference>
<dbReference type="InterPro" id="IPR036388">
    <property type="entry name" value="WH-like_DNA-bd_sf"/>
</dbReference>
<proteinExistence type="predicted"/>
<dbReference type="FunFam" id="3.40.250.10:FF:000039">
    <property type="entry name" value="ArsR family transcriptional regulator"/>
    <property type="match status" value="1"/>
</dbReference>
<dbReference type="SMART" id="SM00450">
    <property type="entry name" value="RHOD"/>
    <property type="match status" value="1"/>
</dbReference>
<dbReference type="PROSITE" id="PS50206">
    <property type="entry name" value="RHODANESE_3"/>
    <property type="match status" value="1"/>
</dbReference>
<dbReference type="RefSeq" id="WP_116303708.1">
    <property type="nucleotide sequence ID" value="NZ_NFZV01000027.1"/>
</dbReference>
<dbReference type="EMBL" id="NFZW01000026">
    <property type="protein sequence ID" value="RFA32678.1"/>
    <property type="molecule type" value="Genomic_DNA"/>
</dbReference>
<dbReference type="PANTHER" id="PTHR43031:SF1">
    <property type="entry name" value="PYRIDINE NUCLEOTIDE-DISULPHIDE OXIDOREDUCTASE"/>
    <property type="match status" value="1"/>
</dbReference>
<evidence type="ECO:0000313" key="4">
    <source>
        <dbReference type="Proteomes" id="UP000256763"/>
    </source>
</evidence>
<dbReference type="PRINTS" id="PR00778">
    <property type="entry name" value="HTHARSR"/>
</dbReference>
<feature type="domain" description="HTH arsR-type" evidence="2">
    <location>
        <begin position="3"/>
        <end position="97"/>
    </location>
</feature>
<dbReference type="PANTHER" id="PTHR43031">
    <property type="entry name" value="FAD-DEPENDENT OXIDOREDUCTASE"/>
    <property type="match status" value="1"/>
</dbReference>
<dbReference type="NCBIfam" id="NF033788">
    <property type="entry name" value="HTH_metalloreg"/>
    <property type="match status" value="1"/>
</dbReference>
<protein>
    <submittedName>
        <fullName evidence="3">ArsR family transcriptional regulator</fullName>
    </submittedName>
</protein>